<accession>A0A0F9LQX0</accession>
<proteinExistence type="predicted"/>
<protein>
    <submittedName>
        <fullName evidence="1">Uncharacterized protein</fullName>
    </submittedName>
</protein>
<gene>
    <name evidence="1" type="ORF">LCGC14_1551640</name>
</gene>
<evidence type="ECO:0000313" key="1">
    <source>
        <dbReference type="EMBL" id="KKM56459.1"/>
    </source>
</evidence>
<organism evidence="1">
    <name type="scientific">marine sediment metagenome</name>
    <dbReference type="NCBI Taxonomy" id="412755"/>
    <lineage>
        <taxon>unclassified sequences</taxon>
        <taxon>metagenomes</taxon>
        <taxon>ecological metagenomes</taxon>
    </lineage>
</organism>
<comment type="caution">
    <text evidence="1">The sequence shown here is derived from an EMBL/GenBank/DDBJ whole genome shotgun (WGS) entry which is preliminary data.</text>
</comment>
<name>A0A0F9LQX0_9ZZZZ</name>
<dbReference type="EMBL" id="LAZR01011868">
    <property type="protein sequence ID" value="KKM56459.1"/>
    <property type="molecule type" value="Genomic_DNA"/>
</dbReference>
<reference evidence="1" key="1">
    <citation type="journal article" date="2015" name="Nature">
        <title>Complex archaea that bridge the gap between prokaryotes and eukaryotes.</title>
        <authorList>
            <person name="Spang A."/>
            <person name="Saw J.H."/>
            <person name="Jorgensen S.L."/>
            <person name="Zaremba-Niedzwiedzka K."/>
            <person name="Martijn J."/>
            <person name="Lind A.E."/>
            <person name="van Eijk R."/>
            <person name="Schleper C."/>
            <person name="Guy L."/>
            <person name="Ettema T.J."/>
        </authorList>
    </citation>
    <scope>NUCLEOTIDE SEQUENCE</scope>
</reference>
<sequence>MDVCGRYSHVLRDLQNGNMERPPSIFLRIPVINKQEIILRRSDGKLFFPSFPPGWTDYDAYCSMFAGGGYYFIGIKRIPPRWYWPFTTYQKTGEIWETKDHRAFDMAYRPVSE</sequence>
<dbReference type="AlphaFoldDB" id="A0A0F9LQX0"/>